<keyword evidence="4 5" id="KW-0720">Serine protease</keyword>
<feature type="domain" description="Peptidase S8/S53" evidence="6">
    <location>
        <begin position="23"/>
        <end position="263"/>
    </location>
</feature>
<protein>
    <recommendedName>
        <fullName evidence="11">Peptidase S8/S53 domain-containing protein</fullName>
    </recommendedName>
</protein>
<dbReference type="RefSeq" id="WP_307344846.1">
    <property type="nucleotide sequence ID" value="NZ_JAUSVS010000001.1"/>
</dbReference>
<evidence type="ECO:0000259" key="6">
    <source>
        <dbReference type="Pfam" id="PF00082"/>
    </source>
</evidence>
<dbReference type="CDD" id="cd07476">
    <property type="entry name" value="Peptidases_S8_thiazoline_oxidase_subtilisin-like_protease"/>
    <property type="match status" value="1"/>
</dbReference>
<dbReference type="Pfam" id="PF18065">
    <property type="entry name" value="PatG_C"/>
    <property type="match status" value="1"/>
</dbReference>
<dbReference type="InterPro" id="IPR040636">
    <property type="entry name" value="PatG_C"/>
</dbReference>
<comment type="caution">
    <text evidence="9">The sequence shown here is derived from an EMBL/GenBank/DDBJ whole genome shotgun (WGS) entry which is preliminary data.</text>
</comment>
<feature type="domain" description="PatG" evidence="7">
    <location>
        <begin position="310"/>
        <end position="385"/>
    </location>
</feature>
<evidence type="ECO:0000256" key="2">
    <source>
        <dbReference type="ARBA" id="ARBA00022670"/>
    </source>
</evidence>
<dbReference type="Gene3D" id="3.40.50.200">
    <property type="entry name" value="Peptidase S8/S53 domain"/>
    <property type="match status" value="1"/>
</dbReference>
<keyword evidence="2 5" id="KW-0645">Protease</keyword>
<organism evidence="9 10">
    <name type="scientific">Caulobacter ginsengisoli</name>
    <dbReference type="NCBI Taxonomy" id="400775"/>
    <lineage>
        <taxon>Bacteria</taxon>
        <taxon>Pseudomonadati</taxon>
        <taxon>Pseudomonadota</taxon>
        <taxon>Alphaproteobacteria</taxon>
        <taxon>Caulobacterales</taxon>
        <taxon>Caulobacteraceae</taxon>
        <taxon>Caulobacter</taxon>
    </lineage>
</organism>
<evidence type="ECO:0000256" key="1">
    <source>
        <dbReference type="ARBA" id="ARBA00011073"/>
    </source>
</evidence>
<dbReference type="PROSITE" id="PS00138">
    <property type="entry name" value="SUBTILASE_SER"/>
    <property type="match status" value="1"/>
</dbReference>
<dbReference type="PROSITE" id="PS51892">
    <property type="entry name" value="SUBTILASE"/>
    <property type="match status" value="1"/>
</dbReference>
<evidence type="ECO:0000256" key="5">
    <source>
        <dbReference type="PROSITE-ProRule" id="PRU01240"/>
    </source>
</evidence>
<dbReference type="InterPro" id="IPR034056">
    <property type="entry name" value="Pep_S8_PatG/PatA-like"/>
</dbReference>
<proteinExistence type="inferred from homology"/>
<dbReference type="InterPro" id="IPR023828">
    <property type="entry name" value="Peptidase_S8_Ser-AS"/>
</dbReference>
<dbReference type="Pfam" id="PF18047">
    <property type="entry name" value="PatG_D"/>
    <property type="match status" value="1"/>
</dbReference>
<dbReference type="InterPro" id="IPR040483">
    <property type="entry name" value="PatG_dom"/>
</dbReference>
<dbReference type="InterPro" id="IPR000209">
    <property type="entry name" value="Peptidase_S8/S53_dom"/>
</dbReference>
<evidence type="ECO:0000313" key="9">
    <source>
        <dbReference type="EMBL" id="MDQ0462489.1"/>
    </source>
</evidence>
<feature type="domain" description="PatG C-terminal" evidence="8">
    <location>
        <begin position="428"/>
        <end position="526"/>
    </location>
</feature>
<keyword evidence="3 5" id="KW-0378">Hydrolase</keyword>
<feature type="active site" description="Charge relay system" evidence="5">
    <location>
        <position position="223"/>
    </location>
</feature>
<dbReference type="PANTHER" id="PTHR43806:SF11">
    <property type="entry name" value="CEREVISIN-RELATED"/>
    <property type="match status" value="1"/>
</dbReference>
<dbReference type="InterPro" id="IPR050131">
    <property type="entry name" value="Peptidase_S8_subtilisin-like"/>
</dbReference>
<dbReference type="PANTHER" id="PTHR43806">
    <property type="entry name" value="PEPTIDASE S8"/>
    <property type="match status" value="1"/>
</dbReference>
<evidence type="ECO:0000256" key="4">
    <source>
        <dbReference type="ARBA" id="ARBA00022825"/>
    </source>
</evidence>
<dbReference type="Pfam" id="PF00082">
    <property type="entry name" value="Peptidase_S8"/>
    <property type="match status" value="1"/>
</dbReference>
<dbReference type="Proteomes" id="UP001228905">
    <property type="component" value="Unassembled WGS sequence"/>
</dbReference>
<reference evidence="9 10" key="1">
    <citation type="submission" date="2023-07" db="EMBL/GenBank/DDBJ databases">
        <title>Genomic Encyclopedia of Type Strains, Phase IV (KMG-IV): sequencing the most valuable type-strain genomes for metagenomic binning, comparative biology and taxonomic classification.</title>
        <authorList>
            <person name="Goeker M."/>
        </authorList>
    </citation>
    <scope>NUCLEOTIDE SEQUENCE [LARGE SCALE GENOMIC DNA]</scope>
    <source>
        <strain evidence="9 10">DSM 18695</strain>
    </source>
</reference>
<evidence type="ECO:0000256" key="3">
    <source>
        <dbReference type="ARBA" id="ARBA00022801"/>
    </source>
</evidence>
<sequence>MTEVLAIPGMDALRRRTLGDGRICIAILDGPVALDHPCFQGADLTVLDGVWSDKSVGEGAAEHACHIASVILGQPGTSVEGVAPRCRGLSIPVLWNVETAVDPISLANAIGAAFREGADIIHIAACIPSMSGQPDDMLARAIQTCLDNNVLIVAPGGNDRGECWCFPAAIPGVLAVGASNNDGDMARFSNWGGVYQEQGIVAPGFDILGAAPDGGTVLQKGTSCAAPIVTGVAGLLMSLQLQQGWTLDATQVRQALLTTATPSDAAEPEERERALAGFLNIEGAVRELFALNAGKGRAVEPSMAVAPGPVFCLGQIGYDFGTQGRRDRFRVRLANPDDPRQMAAYLEQAPSEAAALIWTLNLDGGPLYGLLPEGPFAGRVYEALAAGLMAEGVAVPGVLTGGAAQLLSGQSLAVLRLGDPGRMTALDRVDPVLDRLYRDCRNPGVSPADRALNAVAADAPVLAGVLARAGARVLDGVSAAPRAGGRPGAWEVKLGFVDPDNTRRPAVIYGFDLDLAENPPVLRGPAPGYVADGA</sequence>
<dbReference type="SUPFAM" id="SSF52743">
    <property type="entry name" value="Subtilisin-like"/>
    <property type="match status" value="1"/>
</dbReference>
<comment type="similarity">
    <text evidence="1 5">Belongs to the peptidase S8 family.</text>
</comment>
<name>A0ABU0IKF5_9CAUL</name>
<dbReference type="InterPro" id="IPR036852">
    <property type="entry name" value="Peptidase_S8/S53_dom_sf"/>
</dbReference>
<feature type="active site" description="Charge relay system" evidence="5">
    <location>
        <position position="63"/>
    </location>
</feature>
<evidence type="ECO:0008006" key="11">
    <source>
        <dbReference type="Google" id="ProtNLM"/>
    </source>
</evidence>
<dbReference type="EMBL" id="JAUSVS010000001">
    <property type="protein sequence ID" value="MDQ0462489.1"/>
    <property type="molecule type" value="Genomic_DNA"/>
</dbReference>
<evidence type="ECO:0000259" key="8">
    <source>
        <dbReference type="Pfam" id="PF18065"/>
    </source>
</evidence>
<gene>
    <name evidence="9" type="ORF">QO010_000237</name>
</gene>
<feature type="active site" description="Charge relay system" evidence="5">
    <location>
        <position position="29"/>
    </location>
</feature>
<keyword evidence="10" id="KW-1185">Reference proteome</keyword>
<accession>A0ABU0IKF5</accession>
<evidence type="ECO:0000259" key="7">
    <source>
        <dbReference type="Pfam" id="PF18047"/>
    </source>
</evidence>
<evidence type="ECO:0000313" key="10">
    <source>
        <dbReference type="Proteomes" id="UP001228905"/>
    </source>
</evidence>